<dbReference type="Proteomes" id="UP000501648">
    <property type="component" value="Chromosome"/>
</dbReference>
<accession>A0A6M3ZTZ4</accession>
<gene>
    <name evidence="1" type="ORF">C798_18365</name>
</gene>
<dbReference type="Pfam" id="PF06892">
    <property type="entry name" value="Phage_CP76"/>
    <property type="match status" value="1"/>
</dbReference>
<protein>
    <submittedName>
        <fullName evidence="1">Uncharacterized protein</fullName>
    </submittedName>
</protein>
<sequence>MINSYPGGWDGMAAVLGLSRDALENRVYERKGQSVSVHQELQMQEFSGTTLFAEAIATRSGGVFTKLIEPGTVDREDLHSKFQELWAKVGDLSRAYTAYTDDNYIDSREKADLQRISNEIQRAMQELMALMFQIYCTQDEQSAMHEARKV</sequence>
<dbReference type="InterPro" id="IPR048188">
    <property type="entry name" value="YmfL-like"/>
</dbReference>
<dbReference type="AlphaFoldDB" id="A0A6M3ZTZ4"/>
<proteinExistence type="predicted"/>
<dbReference type="NCBIfam" id="NF041471">
    <property type="entry name" value="phage_reg_YmfL"/>
    <property type="match status" value="1"/>
</dbReference>
<dbReference type="EMBL" id="CP008956">
    <property type="protein sequence ID" value="QJQ02124.1"/>
    <property type="molecule type" value="Genomic_DNA"/>
</dbReference>
<evidence type="ECO:0000313" key="2">
    <source>
        <dbReference type="Proteomes" id="UP000501648"/>
    </source>
</evidence>
<reference evidence="1 2" key="1">
    <citation type="journal article" date="2012" name="J. Bacteriol.">
        <title>Genome sequence of the pathogenic Herbaspirillum seropedicae strain Os34, isolated from rice roots.</title>
        <authorList>
            <person name="Ye W."/>
            <person name="Ye S."/>
            <person name="Liu J."/>
            <person name="Chang S."/>
            <person name="Chen M."/>
            <person name="Zhu B."/>
            <person name="Guo L."/>
            <person name="An Q."/>
        </authorList>
    </citation>
    <scope>NUCLEOTIDE SEQUENCE [LARGE SCALE GENOMIC DNA]</scope>
    <source>
        <strain evidence="1 2">Os34</strain>
    </source>
</reference>
<dbReference type="GO" id="GO:0003677">
    <property type="term" value="F:DNA binding"/>
    <property type="evidence" value="ECO:0007669"/>
    <property type="project" value="InterPro"/>
</dbReference>
<evidence type="ECO:0000313" key="1">
    <source>
        <dbReference type="EMBL" id="QJQ02124.1"/>
    </source>
</evidence>
<dbReference type="InterPro" id="IPR009679">
    <property type="entry name" value="Phage_186_CII-like"/>
</dbReference>
<organism evidence="1 2">
    <name type="scientific">Herbaspirillum rubrisubalbicans Os34</name>
    <dbReference type="NCBI Taxonomy" id="1235827"/>
    <lineage>
        <taxon>Bacteria</taxon>
        <taxon>Pseudomonadati</taxon>
        <taxon>Pseudomonadota</taxon>
        <taxon>Betaproteobacteria</taxon>
        <taxon>Burkholderiales</taxon>
        <taxon>Oxalobacteraceae</taxon>
        <taxon>Herbaspirillum</taxon>
    </lineage>
</organism>
<name>A0A6M3ZTZ4_9BURK</name>